<reference evidence="3" key="1">
    <citation type="submission" date="2014-03" db="EMBL/GenBank/DDBJ databases">
        <title>The sialotranscriptome of Amblyomma triste, Amblyomma parvum and Amblyomma cajennense ticks, uncovered by 454-based RNA-seq.</title>
        <authorList>
            <person name="Garcia G.R."/>
            <person name="Gardinassi L.G."/>
            <person name="Ribeiro J.M."/>
            <person name="Anatriello E."/>
            <person name="Ferreira B.R."/>
            <person name="Moreira H.N."/>
            <person name="Mafra C."/>
            <person name="Olegario M.M."/>
            <person name="Szabo P.J."/>
            <person name="Miranda-Santos I.K."/>
            <person name="Maruyama S.R."/>
        </authorList>
    </citation>
    <scope>NUCLEOTIDE SEQUENCE</scope>
    <source>
        <strain evidence="3">Mato Grasso do Sul</strain>
        <tissue evidence="3">Salivary glands</tissue>
    </source>
</reference>
<feature type="region of interest" description="Disordered" evidence="1">
    <location>
        <begin position="227"/>
        <end position="246"/>
    </location>
</feature>
<feature type="compositionally biased region" description="Polar residues" evidence="1">
    <location>
        <begin position="232"/>
        <end position="246"/>
    </location>
</feature>
<dbReference type="GO" id="GO:0043176">
    <property type="term" value="F:amine binding"/>
    <property type="evidence" value="ECO:0007669"/>
    <property type="project" value="InterPro"/>
</dbReference>
<feature type="chain" id="PRO_5001518502" evidence="2">
    <location>
        <begin position="20"/>
        <end position="246"/>
    </location>
</feature>
<dbReference type="AlphaFoldDB" id="A0A023GBA7"/>
<proteinExistence type="evidence at transcript level"/>
<evidence type="ECO:0000256" key="1">
    <source>
        <dbReference type="SAM" id="MobiDB-lite"/>
    </source>
</evidence>
<dbReference type="Pfam" id="PF02098">
    <property type="entry name" value="His_binding"/>
    <property type="match status" value="1"/>
</dbReference>
<dbReference type="Gene3D" id="2.40.128.20">
    <property type="match status" value="1"/>
</dbReference>
<keyword evidence="2" id="KW-0732">Signal</keyword>
<dbReference type="EMBL" id="GBBM01004269">
    <property type="protein sequence ID" value="JAC31149.1"/>
    <property type="molecule type" value="mRNA"/>
</dbReference>
<name>A0A023GBA7_AMBTT</name>
<dbReference type="InterPro" id="IPR012674">
    <property type="entry name" value="Calycin"/>
</dbReference>
<feature type="region of interest" description="Disordered" evidence="1">
    <location>
        <begin position="139"/>
        <end position="177"/>
    </location>
</feature>
<accession>A0A023GBA7</accession>
<organism evidence="3">
    <name type="scientific">Amblyomma triste</name>
    <name type="common">Neotropical tick</name>
    <dbReference type="NCBI Taxonomy" id="251400"/>
    <lineage>
        <taxon>Eukaryota</taxon>
        <taxon>Metazoa</taxon>
        <taxon>Ecdysozoa</taxon>
        <taxon>Arthropoda</taxon>
        <taxon>Chelicerata</taxon>
        <taxon>Arachnida</taxon>
        <taxon>Acari</taxon>
        <taxon>Parasitiformes</taxon>
        <taxon>Ixodida</taxon>
        <taxon>Ixodoidea</taxon>
        <taxon>Ixodidae</taxon>
        <taxon>Amblyomminae</taxon>
        <taxon>Amblyomma</taxon>
    </lineage>
</organism>
<feature type="compositionally biased region" description="Basic and acidic residues" evidence="1">
    <location>
        <begin position="152"/>
        <end position="164"/>
    </location>
</feature>
<sequence length="246" mass="27251">MYFFTVLCVYAGIVERTAAQSAACSVPENVKDGFSLLQVGVTFRLAHINFGGLTVNTIRCIIATTTLKDEGRHEVTELVQYMEPFVYTHSFTQSFQFTCESERYNTMTSIDNSTVPHASYKFLSAEPTCAIVEYVKQPADQAGEDGEEKDSEDGKHTGDKKEEAQPQARDSSTDGENQAHLDCMLWLQGLDSQPSTECEKKFTQLCGTPVKQSFSTMGCDTLYNKVKREPLGSTQASQAANEKTSR</sequence>
<evidence type="ECO:0000256" key="2">
    <source>
        <dbReference type="SAM" id="SignalP"/>
    </source>
</evidence>
<evidence type="ECO:0000313" key="3">
    <source>
        <dbReference type="EMBL" id="JAC31149.1"/>
    </source>
</evidence>
<feature type="compositionally biased region" description="Acidic residues" evidence="1">
    <location>
        <begin position="142"/>
        <end position="151"/>
    </location>
</feature>
<feature type="signal peptide" evidence="2">
    <location>
        <begin position="1"/>
        <end position="19"/>
    </location>
</feature>
<protein>
    <submittedName>
        <fullName evidence="3">Putative lipocalin-6 1</fullName>
    </submittedName>
</protein>
<dbReference type="InterPro" id="IPR002970">
    <property type="entry name" value="Tick_his-bd"/>
</dbReference>
<dbReference type="GO" id="GO:0030682">
    <property type="term" value="P:symbiont-mediated perturbation of host defenses"/>
    <property type="evidence" value="ECO:0007669"/>
    <property type="project" value="InterPro"/>
</dbReference>